<proteinExistence type="inferred from homology"/>
<dbReference type="AlphaFoldDB" id="A0A1T4VCN5"/>
<dbReference type="InterPro" id="IPR002347">
    <property type="entry name" value="SDR_fam"/>
</dbReference>
<dbReference type="OrthoDB" id="109589at2"/>
<comment type="similarity">
    <text evidence="1 3">Belongs to the short-chain dehydrogenases/reductases (SDR) family.</text>
</comment>
<evidence type="ECO:0000313" key="4">
    <source>
        <dbReference type="EMBL" id="SKA62628.1"/>
    </source>
</evidence>
<protein>
    <submittedName>
        <fullName evidence="4">Short-chain dehydrogenase</fullName>
    </submittedName>
</protein>
<dbReference type="Gene3D" id="3.40.50.720">
    <property type="entry name" value="NAD(P)-binding Rossmann-like Domain"/>
    <property type="match status" value="1"/>
</dbReference>
<evidence type="ECO:0000313" key="5">
    <source>
        <dbReference type="Proteomes" id="UP000190162"/>
    </source>
</evidence>
<accession>A0A1T4VCN5</accession>
<dbReference type="PANTHER" id="PTHR24320:SF148">
    <property type="entry name" value="NAD(P)-BINDING ROSSMANN-FOLD SUPERFAMILY PROTEIN"/>
    <property type="match status" value="1"/>
</dbReference>
<dbReference type="Pfam" id="PF00106">
    <property type="entry name" value="adh_short"/>
    <property type="match status" value="1"/>
</dbReference>
<dbReference type="PRINTS" id="PR00081">
    <property type="entry name" value="GDHRDH"/>
</dbReference>
<gene>
    <name evidence="4" type="ORF">SAMN02745132_03648</name>
</gene>
<keyword evidence="2" id="KW-0560">Oxidoreductase</keyword>
<keyword evidence="5" id="KW-1185">Reference proteome</keyword>
<dbReference type="PANTHER" id="PTHR24320">
    <property type="entry name" value="RETINOL DEHYDROGENASE"/>
    <property type="match status" value="1"/>
</dbReference>
<dbReference type="GO" id="GO:0016491">
    <property type="term" value="F:oxidoreductase activity"/>
    <property type="evidence" value="ECO:0007669"/>
    <property type="project" value="UniProtKB-KW"/>
</dbReference>
<sequence length="266" mass="28170">MKKTILLTGATDGIGLETAKRLASEGHTLLIHGRNPTKLDKVEQGLKAIEGVSFVESFVADMSSLPDVTGLANAVRAKHQHIDVLLNNAGVFHMNDASTKIGIDARFVVNTISPYLLTTLLLPAMTANSRVVNLSSAAQAPVNFNALEGKAQIDDDFSAYAQSKLAITMWTRILADQHGTSGPVFIAVNPGSMLASKMVQEGFGVSGNDLSIGVDILARAALSEAFANASGKYWDNDAKTFASPHPDGLDDVKAQAIVDTIERIIA</sequence>
<dbReference type="EMBL" id="FUXU01000063">
    <property type="protein sequence ID" value="SKA62628.1"/>
    <property type="molecule type" value="Genomic_DNA"/>
</dbReference>
<name>A0A1T4VCN5_9GAMM</name>
<evidence type="ECO:0000256" key="1">
    <source>
        <dbReference type="ARBA" id="ARBA00006484"/>
    </source>
</evidence>
<dbReference type="InterPro" id="IPR020904">
    <property type="entry name" value="Sc_DH/Rdtase_CS"/>
</dbReference>
<dbReference type="InterPro" id="IPR036291">
    <property type="entry name" value="NAD(P)-bd_dom_sf"/>
</dbReference>
<dbReference type="PROSITE" id="PS00061">
    <property type="entry name" value="ADH_SHORT"/>
    <property type="match status" value="1"/>
</dbReference>
<evidence type="ECO:0000256" key="2">
    <source>
        <dbReference type="ARBA" id="ARBA00023002"/>
    </source>
</evidence>
<reference evidence="5" key="1">
    <citation type="submission" date="2017-02" db="EMBL/GenBank/DDBJ databases">
        <authorList>
            <person name="Varghese N."/>
            <person name="Submissions S."/>
        </authorList>
    </citation>
    <scope>NUCLEOTIDE SEQUENCE [LARGE SCALE GENOMIC DNA]</scope>
    <source>
        <strain evidence="5">DSM 22720</strain>
    </source>
</reference>
<dbReference type="SUPFAM" id="SSF51735">
    <property type="entry name" value="NAD(P)-binding Rossmann-fold domains"/>
    <property type="match status" value="1"/>
</dbReference>
<dbReference type="RefSeq" id="WP_078753832.1">
    <property type="nucleotide sequence ID" value="NZ_FUXU01000063.1"/>
</dbReference>
<dbReference type="Proteomes" id="UP000190162">
    <property type="component" value="Unassembled WGS sequence"/>
</dbReference>
<dbReference type="PRINTS" id="PR00080">
    <property type="entry name" value="SDRFAMILY"/>
</dbReference>
<organism evidence="4 5">
    <name type="scientific">Enterovibrio nigricans DSM 22720</name>
    <dbReference type="NCBI Taxonomy" id="1121868"/>
    <lineage>
        <taxon>Bacteria</taxon>
        <taxon>Pseudomonadati</taxon>
        <taxon>Pseudomonadota</taxon>
        <taxon>Gammaproteobacteria</taxon>
        <taxon>Vibrionales</taxon>
        <taxon>Vibrionaceae</taxon>
        <taxon>Enterovibrio</taxon>
    </lineage>
</organism>
<evidence type="ECO:0000256" key="3">
    <source>
        <dbReference type="RuleBase" id="RU000363"/>
    </source>
</evidence>